<dbReference type="GO" id="GO:0005840">
    <property type="term" value="C:ribosome"/>
    <property type="evidence" value="ECO:0007669"/>
    <property type="project" value="UniProtKB-KW"/>
</dbReference>
<evidence type="ECO:0000256" key="8">
    <source>
        <dbReference type="SAM" id="MobiDB-lite"/>
    </source>
</evidence>
<keyword evidence="4 6" id="KW-0689">Ribosomal protein</keyword>
<sequence>MYAVVKIGGHQYRVSEGDVLFVDKQSDETDQKLTFDEVLLTNDDGNVTVGQPVVEGAAVEATLLDNVKSDKVIVFKKKRRKGYQVKRGHRQPMSQIEINSISTSGSGSKKKAKKAKDTSESEESGQVSTDMTAKEAISHIRNTDLEDLKGFVPDDEERVTVLDAWNSKQEG</sequence>
<protein>
    <recommendedName>
        <fullName evidence="6">Large ribosomal subunit protein bL21</fullName>
    </recommendedName>
</protein>
<dbReference type="EMBL" id="NSKE01000001">
    <property type="protein sequence ID" value="PAU95846.1"/>
    <property type="molecule type" value="Genomic_DNA"/>
</dbReference>
<feature type="region of interest" description="Disordered" evidence="8">
    <location>
        <begin position="83"/>
        <end position="135"/>
    </location>
</feature>
<keyword evidence="10" id="KW-1185">Reference proteome</keyword>
<proteinExistence type="inferred from homology"/>
<keyword evidence="2 6" id="KW-0699">rRNA-binding</keyword>
<keyword evidence="3 6" id="KW-0694">RNA-binding</keyword>
<name>A0A2A2GDX6_9BACT</name>
<dbReference type="HAMAP" id="MF_01363">
    <property type="entry name" value="Ribosomal_bL21"/>
    <property type="match status" value="1"/>
</dbReference>
<evidence type="ECO:0000313" key="10">
    <source>
        <dbReference type="Proteomes" id="UP000218831"/>
    </source>
</evidence>
<evidence type="ECO:0000256" key="3">
    <source>
        <dbReference type="ARBA" id="ARBA00022884"/>
    </source>
</evidence>
<dbReference type="SUPFAM" id="SSF141091">
    <property type="entry name" value="L21p-like"/>
    <property type="match status" value="1"/>
</dbReference>
<gene>
    <name evidence="6 9" type="primary">rplU</name>
    <name evidence="9" type="ORF">CK503_01965</name>
</gene>
<feature type="compositionally biased region" description="Polar residues" evidence="8">
    <location>
        <begin position="92"/>
        <end position="101"/>
    </location>
</feature>
<dbReference type="PROSITE" id="PS01169">
    <property type="entry name" value="RIBOSOMAL_L21"/>
    <property type="match status" value="1"/>
</dbReference>
<dbReference type="Pfam" id="PF00829">
    <property type="entry name" value="Ribosomal_L21p"/>
    <property type="match status" value="1"/>
</dbReference>
<dbReference type="GO" id="GO:0003735">
    <property type="term" value="F:structural constituent of ribosome"/>
    <property type="evidence" value="ECO:0007669"/>
    <property type="project" value="InterPro"/>
</dbReference>
<comment type="similarity">
    <text evidence="1 6 7">Belongs to the bacterial ribosomal protein bL21 family.</text>
</comment>
<evidence type="ECO:0000256" key="4">
    <source>
        <dbReference type="ARBA" id="ARBA00022980"/>
    </source>
</evidence>
<dbReference type="InterPro" id="IPR036164">
    <property type="entry name" value="bL21-like_sf"/>
</dbReference>
<evidence type="ECO:0000256" key="5">
    <source>
        <dbReference type="ARBA" id="ARBA00023274"/>
    </source>
</evidence>
<dbReference type="GO" id="GO:1990904">
    <property type="term" value="C:ribonucleoprotein complex"/>
    <property type="evidence" value="ECO:0007669"/>
    <property type="project" value="UniProtKB-KW"/>
</dbReference>
<dbReference type="GO" id="GO:0006412">
    <property type="term" value="P:translation"/>
    <property type="evidence" value="ECO:0007669"/>
    <property type="project" value="UniProtKB-UniRule"/>
</dbReference>
<comment type="function">
    <text evidence="6 7">This protein binds to 23S rRNA in the presence of protein L20.</text>
</comment>
<organism evidence="9 10">
    <name type="scientific">Fodinibius salipaludis</name>
    <dbReference type="NCBI Taxonomy" id="2032627"/>
    <lineage>
        <taxon>Bacteria</taxon>
        <taxon>Pseudomonadati</taxon>
        <taxon>Balneolota</taxon>
        <taxon>Balneolia</taxon>
        <taxon>Balneolales</taxon>
        <taxon>Balneolaceae</taxon>
        <taxon>Fodinibius</taxon>
    </lineage>
</organism>
<dbReference type="PANTHER" id="PTHR21349:SF0">
    <property type="entry name" value="LARGE RIBOSOMAL SUBUNIT PROTEIN BL21M"/>
    <property type="match status" value="1"/>
</dbReference>
<dbReference type="InterPro" id="IPR001787">
    <property type="entry name" value="Ribosomal_bL21"/>
</dbReference>
<evidence type="ECO:0000313" key="9">
    <source>
        <dbReference type="EMBL" id="PAU95846.1"/>
    </source>
</evidence>
<dbReference type="GO" id="GO:0005737">
    <property type="term" value="C:cytoplasm"/>
    <property type="evidence" value="ECO:0007669"/>
    <property type="project" value="UniProtKB-ARBA"/>
</dbReference>
<accession>A0A2A2GDX6</accession>
<dbReference type="AlphaFoldDB" id="A0A2A2GDX6"/>
<reference evidence="9 10" key="1">
    <citation type="submission" date="2017-08" db="EMBL/GenBank/DDBJ databases">
        <title>Aliifodinibius alkalisoli sp. nov., isolated from saline alkaline soil.</title>
        <authorList>
            <person name="Liu D."/>
            <person name="Zhang G."/>
        </authorList>
    </citation>
    <scope>NUCLEOTIDE SEQUENCE [LARGE SCALE GENOMIC DNA]</scope>
    <source>
        <strain evidence="9 10">WN023</strain>
    </source>
</reference>
<dbReference type="NCBIfam" id="TIGR00061">
    <property type="entry name" value="L21"/>
    <property type="match status" value="1"/>
</dbReference>
<evidence type="ECO:0000256" key="6">
    <source>
        <dbReference type="HAMAP-Rule" id="MF_01363"/>
    </source>
</evidence>
<dbReference type="GO" id="GO:0019843">
    <property type="term" value="F:rRNA binding"/>
    <property type="evidence" value="ECO:0007669"/>
    <property type="project" value="UniProtKB-UniRule"/>
</dbReference>
<dbReference type="PANTHER" id="PTHR21349">
    <property type="entry name" value="50S RIBOSOMAL PROTEIN L21"/>
    <property type="match status" value="1"/>
</dbReference>
<evidence type="ECO:0000256" key="7">
    <source>
        <dbReference type="RuleBase" id="RU000562"/>
    </source>
</evidence>
<evidence type="ECO:0000256" key="1">
    <source>
        <dbReference type="ARBA" id="ARBA00008563"/>
    </source>
</evidence>
<dbReference type="InterPro" id="IPR018258">
    <property type="entry name" value="Ribosomal_bL21_CS"/>
</dbReference>
<dbReference type="OrthoDB" id="9813334at2"/>
<dbReference type="RefSeq" id="WP_095605090.1">
    <property type="nucleotide sequence ID" value="NZ_NSKE01000001.1"/>
</dbReference>
<dbReference type="Proteomes" id="UP000218831">
    <property type="component" value="Unassembled WGS sequence"/>
</dbReference>
<comment type="caution">
    <text evidence="9">The sequence shown here is derived from an EMBL/GenBank/DDBJ whole genome shotgun (WGS) entry which is preliminary data.</text>
</comment>
<keyword evidence="5 6" id="KW-0687">Ribonucleoprotein</keyword>
<evidence type="ECO:0000256" key="2">
    <source>
        <dbReference type="ARBA" id="ARBA00022730"/>
    </source>
</evidence>
<dbReference type="InterPro" id="IPR028909">
    <property type="entry name" value="bL21-like"/>
</dbReference>
<comment type="subunit">
    <text evidence="6">Part of the 50S ribosomal subunit. Contacts protein L20.</text>
</comment>